<keyword evidence="6" id="KW-1185">Reference proteome</keyword>
<dbReference type="PANTHER" id="PTHR34700:SF4">
    <property type="entry name" value="PHAGE-LIKE ELEMENT PBSX PROTEIN XKDP"/>
    <property type="match status" value="1"/>
</dbReference>
<evidence type="ECO:0000259" key="2">
    <source>
        <dbReference type="PROSITE" id="PS51782"/>
    </source>
</evidence>
<dbReference type="Proteomes" id="UP000468928">
    <property type="component" value="Unassembled WGS sequence"/>
</dbReference>
<dbReference type="PROSITE" id="PS51782">
    <property type="entry name" value="LYSM"/>
    <property type="match status" value="1"/>
</dbReference>
<dbReference type="EMBL" id="JAAGUX010000030">
    <property type="protein sequence ID" value="NEW57432.1"/>
    <property type="molecule type" value="Genomic_DNA"/>
</dbReference>
<proteinExistence type="predicted"/>
<evidence type="ECO:0000313" key="3">
    <source>
        <dbReference type="EMBL" id="NEW45434.1"/>
    </source>
</evidence>
<dbReference type="Pfam" id="PF01476">
    <property type="entry name" value="LysM"/>
    <property type="match status" value="1"/>
</dbReference>
<dbReference type="AlphaFoldDB" id="A0A6P1D836"/>
<dbReference type="InterPro" id="IPR018392">
    <property type="entry name" value="LysM"/>
</dbReference>
<protein>
    <submittedName>
        <fullName evidence="3">LysM peptidoglycan-binding domain-containing protein</fullName>
    </submittedName>
</protein>
<dbReference type="SUPFAM" id="SSF54106">
    <property type="entry name" value="LysM domain"/>
    <property type="match status" value="1"/>
</dbReference>
<dbReference type="Gene3D" id="2.90.10.10">
    <property type="entry name" value="Bulb-type lectin domain"/>
    <property type="match status" value="2"/>
</dbReference>
<sequence>MLCTVDLERNIVGDTLRVGEQLGLGQALENGAYTLTLQEDGNLVLREPGNELWASGTHGQGVDRAILQEDGNFVLYKGETGVWSTKTHGNSVDRVTLQADRNFVVYGTDGVGLWSTRTHTDTPIVVDEAPAAPAVDEVPPPPPAPRTHTVEPGDTLWAVAERFYGDGNRFHEIAAASGLDNPDAINVGQVLTIP</sequence>
<gene>
    <name evidence="3" type="ORF">GV789_13355</name>
    <name evidence="4" type="ORF">GV794_17475</name>
</gene>
<feature type="domain" description="Bulb-type lectin" evidence="1">
    <location>
        <begin position="13"/>
        <end position="118"/>
    </location>
</feature>
<dbReference type="EMBL" id="JAAGUZ010000031">
    <property type="protein sequence ID" value="NEW45434.1"/>
    <property type="molecule type" value="Genomic_DNA"/>
</dbReference>
<evidence type="ECO:0000259" key="1">
    <source>
        <dbReference type="PROSITE" id="PS50927"/>
    </source>
</evidence>
<dbReference type="SMART" id="SM00108">
    <property type="entry name" value="B_lectin"/>
    <property type="match status" value="1"/>
</dbReference>
<dbReference type="Gene3D" id="3.10.350.10">
    <property type="entry name" value="LysM domain"/>
    <property type="match status" value="1"/>
</dbReference>
<name>A0A6P1D836_9NOCA</name>
<dbReference type="InterPro" id="IPR052196">
    <property type="entry name" value="Bact_Kbp"/>
</dbReference>
<dbReference type="Proteomes" id="UP000470876">
    <property type="component" value="Unassembled WGS sequence"/>
</dbReference>
<accession>A0A6P1D836</accession>
<reference evidence="5 6" key="1">
    <citation type="submission" date="2020-01" db="EMBL/GenBank/DDBJ databases">
        <title>Genetics and antimicrobial susceptibilities of Nocardia species isolated from the soil; a comparison with species isolated from humans.</title>
        <authorList>
            <person name="Carrasco G."/>
            <person name="Monzon S."/>
            <person name="Sansegundo M."/>
            <person name="Garcia E."/>
            <person name="Garrido N."/>
            <person name="Medina M.J."/>
            <person name="Villalon P."/>
            <person name="Ramirez-Arocha A.C."/>
            <person name="Jimenez P."/>
            <person name="Cuesta I."/>
            <person name="Valdezate S."/>
        </authorList>
    </citation>
    <scope>NUCLEOTIDE SEQUENCE [LARGE SCALE GENOMIC DNA]</scope>
    <source>
        <strain evidence="3 5">CNM20110639</strain>
        <strain evidence="4 6">CNM20110649</strain>
    </source>
</reference>
<dbReference type="InterPro" id="IPR036426">
    <property type="entry name" value="Bulb-type_lectin_dom_sf"/>
</dbReference>
<organism evidence="3 5">
    <name type="scientific">Nocardia cyriacigeorgica</name>
    <dbReference type="NCBI Taxonomy" id="135487"/>
    <lineage>
        <taxon>Bacteria</taxon>
        <taxon>Bacillati</taxon>
        <taxon>Actinomycetota</taxon>
        <taxon>Actinomycetes</taxon>
        <taxon>Mycobacteriales</taxon>
        <taxon>Nocardiaceae</taxon>
        <taxon>Nocardia</taxon>
    </lineage>
</organism>
<evidence type="ECO:0000313" key="5">
    <source>
        <dbReference type="Proteomes" id="UP000468928"/>
    </source>
</evidence>
<feature type="domain" description="LysM" evidence="2">
    <location>
        <begin position="146"/>
        <end position="193"/>
    </location>
</feature>
<dbReference type="PROSITE" id="PS50927">
    <property type="entry name" value="BULB_LECTIN"/>
    <property type="match status" value="1"/>
</dbReference>
<dbReference type="PANTHER" id="PTHR34700">
    <property type="entry name" value="POTASSIUM BINDING PROTEIN KBP"/>
    <property type="match status" value="1"/>
</dbReference>
<dbReference type="InterPro" id="IPR001480">
    <property type="entry name" value="Bulb-type_lectin_dom"/>
</dbReference>
<evidence type="ECO:0000313" key="4">
    <source>
        <dbReference type="EMBL" id="NEW57432.1"/>
    </source>
</evidence>
<dbReference type="SUPFAM" id="SSF51110">
    <property type="entry name" value="alpha-D-mannose-specific plant lectins"/>
    <property type="match status" value="1"/>
</dbReference>
<dbReference type="SMART" id="SM00257">
    <property type="entry name" value="LysM"/>
    <property type="match status" value="1"/>
</dbReference>
<evidence type="ECO:0000313" key="6">
    <source>
        <dbReference type="Proteomes" id="UP000470876"/>
    </source>
</evidence>
<dbReference type="InterPro" id="IPR036779">
    <property type="entry name" value="LysM_dom_sf"/>
</dbReference>
<comment type="caution">
    <text evidence="3">The sequence shown here is derived from an EMBL/GenBank/DDBJ whole genome shotgun (WGS) entry which is preliminary data.</text>
</comment>
<dbReference type="CDD" id="cd00118">
    <property type="entry name" value="LysM"/>
    <property type="match status" value="1"/>
</dbReference>